<evidence type="ECO:0000313" key="1">
    <source>
        <dbReference type="EMBL" id="VIO52859.1"/>
    </source>
</evidence>
<sequence length="62" mass="6806">MRSLRPSRPVFPGPEWTDKFSAPDSAIVALSFEYPDNFEDEVAHKGKVKCEPAVPDGLKASS</sequence>
<name>A0A4E9D2K6_GIBZA</name>
<gene>
    <name evidence="1" type="ORF">FUG_LOCUS55158</name>
</gene>
<proteinExistence type="predicted"/>
<dbReference type="AlphaFoldDB" id="A0A4E9D2K6"/>
<protein>
    <submittedName>
        <fullName evidence="1">Uncharacterized protein</fullName>
    </submittedName>
</protein>
<dbReference type="EMBL" id="CAAKMV010000044">
    <property type="protein sequence ID" value="VIO52859.1"/>
    <property type="molecule type" value="Genomic_DNA"/>
</dbReference>
<organism evidence="1">
    <name type="scientific">Gibberella zeae</name>
    <name type="common">Wheat head blight fungus</name>
    <name type="synonym">Fusarium graminearum</name>
    <dbReference type="NCBI Taxonomy" id="5518"/>
    <lineage>
        <taxon>Eukaryota</taxon>
        <taxon>Fungi</taxon>
        <taxon>Dikarya</taxon>
        <taxon>Ascomycota</taxon>
        <taxon>Pezizomycotina</taxon>
        <taxon>Sordariomycetes</taxon>
        <taxon>Hypocreomycetidae</taxon>
        <taxon>Hypocreales</taxon>
        <taxon>Nectriaceae</taxon>
        <taxon>Fusarium</taxon>
    </lineage>
</organism>
<reference evidence="1" key="1">
    <citation type="submission" date="2019-04" db="EMBL/GenBank/DDBJ databases">
        <authorList>
            <person name="Melise S."/>
            <person name="Noan J."/>
            <person name="Okalmin O."/>
        </authorList>
    </citation>
    <scope>NUCLEOTIDE SEQUENCE</scope>
    <source>
        <strain evidence="1">FN9</strain>
    </source>
</reference>
<accession>A0A4E9D2K6</accession>